<keyword evidence="1 3" id="KW-0808">Transferase</keyword>
<accession>A0A1N6HI25</accession>
<dbReference type="EMBL" id="FSRN01000001">
    <property type="protein sequence ID" value="SIO19451.1"/>
    <property type="molecule type" value="Genomic_DNA"/>
</dbReference>
<evidence type="ECO:0000313" key="4">
    <source>
        <dbReference type="Proteomes" id="UP000184758"/>
    </source>
</evidence>
<sequence>MKTIVISGINSVEGGIYSVLTDCMDTIIKENINKKFNVIALVHKVELLKRYENDIKLVEFPKSKSSWLNRLWYEYVYFYFYSRKIKVDIWISLHDITPNVKAKKKYVYCHNSTPFMDKDIKNIKYDYKVYLFSLFYKYLYKINIRKNTGVIVQQEWLRVEFEKMFNINNVIVARPVLTSKKVSEPKEFKFNEKKMFIFPSYPRFFKNFEVICEASKFLDEKKIINYEVLLTIDGTENRYTHDLMSKYENLEHVKFVGLLKKEELINLYEKVDCLIFPSKLETWGLPISEFKDSGKPILVSDLPYAHETIGSYRKVNFFNPSNYKKLAELMQDVIENKNNYSESSNIKPQQPYLENWEELLNYILEKQSF</sequence>
<protein>
    <submittedName>
        <fullName evidence="3">Glycosyltransferase involved in cell wall bisynthesis</fullName>
    </submittedName>
</protein>
<dbReference type="RefSeq" id="WP_034545395.1">
    <property type="nucleotide sequence ID" value="NZ_FSRN01000001.1"/>
</dbReference>
<evidence type="ECO:0000313" key="3">
    <source>
        <dbReference type="EMBL" id="SIO19451.1"/>
    </source>
</evidence>
<dbReference type="eggNOG" id="COG0438">
    <property type="taxonomic scope" value="Bacteria"/>
</dbReference>
<organism evidence="3 4">
    <name type="scientific">Carnobacterium alterfunditum</name>
    <dbReference type="NCBI Taxonomy" id="28230"/>
    <lineage>
        <taxon>Bacteria</taxon>
        <taxon>Bacillati</taxon>
        <taxon>Bacillota</taxon>
        <taxon>Bacilli</taxon>
        <taxon>Lactobacillales</taxon>
        <taxon>Carnobacteriaceae</taxon>
        <taxon>Carnobacterium</taxon>
    </lineage>
</organism>
<proteinExistence type="predicted"/>
<dbReference type="OrthoDB" id="9806653at2"/>
<gene>
    <name evidence="3" type="ORF">SAMN05878443_1871</name>
</gene>
<dbReference type="GO" id="GO:0009103">
    <property type="term" value="P:lipopolysaccharide biosynthetic process"/>
    <property type="evidence" value="ECO:0007669"/>
    <property type="project" value="TreeGrafter"/>
</dbReference>
<keyword evidence="4" id="KW-1185">Reference proteome</keyword>
<dbReference type="AlphaFoldDB" id="A0A1N6HI25"/>
<dbReference type="PANTHER" id="PTHR46401">
    <property type="entry name" value="GLYCOSYLTRANSFERASE WBBK-RELATED"/>
    <property type="match status" value="1"/>
</dbReference>
<evidence type="ECO:0000259" key="2">
    <source>
        <dbReference type="Pfam" id="PF00534"/>
    </source>
</evidence>
<feature type="domain" description="Glycosyl transferase family 1" evidence="2">
    <location>
        <begin position="185"/>
        <end position="341"/>
    </location>
</feature>
<dbReference type="Gene3D" id="3.40.50.2000">
    <property type="entry name" value="Glycogen Phosphorylase B"/>
    <property type="match status" value="1"/>
</dbReference>
<dbReference type="InterPro" id="IPR001296">
    <property type="entry name" value="Glyco_trans_1"/>
</dbReference>
<name>A0A1N6HI25_9LACT</name>
<dbReference type="GO" id="GO:0016757">
    <property type="term" value="F:glycosyltransferase activity"/>
    <property type="evidence" value="ECO:0007669"/>
    <property type="project" value="InterPro"/>
</dbReference>
<dbReference type="PANTHER" id="PTHR46401:SF2">
    <property type="entry name" value="GLYCOSYLTRANSFERASE WBBK-RELATED"/>
    <property type="match status" value="1"/>
</dbReference>
<evidence type="ECO:0000256" key="1">
    <source>
        <dbReference type="ARBA" id="ARBA00022679"/>
    </source>
</evidence>
<reference evidence="4" key="1">
    <citation type="submission" date="2016-11" db="EMBL/GenBank/DDBJ databases">
        <authorList>
            <person name="Varghese N."/>
            <person name="Submissions S."/>
        </authorList>
    </citation>
    <scope>NUCLEOTIDE SEQUENCE [LARGE SCALE GENOMIC DNA]</scope>
    <source>
        <strain evidence="4">313</strain>
    </source>
</reference>
<dbReference type="Proteomes" id="UP000184758">
    <property type="component" value="Unassembled WGS sequence"/>
</dbReference>
<dbReference type="STRING" id="28230.SAMN05878443_1871"/>
<dbReference type="SUPFAM" id="SSF53756">
    <property type="entry name" value="UDP-Glycosyltransferase/glycogen phosphorylase"/>
    <property type="match status" value="1"/>
</dbReference>
<dbReference type="Pfam" id="PF00534">
    <property type="entry name" value="Glycos_transf_1"/>
    <property type="match status" value="1"/>
</dbReference>